<dbReference type="SUPFAM" id="SSF159501">
    <property type="entry name" value="EreA/ChaN-like"/>
    <property type="match status" value="1"/>
</dbReference>
<dbReference type="Pfam" id="PF04187">
    <property type="entry name" value="Cofac_haem_bdg"/>
    <property type="match status" value="1"/>
</dbReference>
<dbReference type="PIRSF" id="PIRSF020419">
    <property type="entry name" value="Fe_uptake_reg_CjrA_prd"/>
    <property type="match status" value="1"/>
</dbReference>
<sequence>MIILTRIGIILACFCLLGCDGVDLKLSFPSLKMLSKSSTITELKKNPVWQSPLLLQHNLVGRIWRPSDGRFVDQDTLVEDLVRSSFILLGEKHDNKDHHLLQARLIRELTEHGRRPAVVWEMIPETKQEVLDKFHNKNSHDSEALGKALGWDVSGWPDWSMYQPIADAAMAKNLAMYGAALSKPAVRALARGRPSPEISKRRRSLSLHIPMSKEIKTRSLEQLFKGHCELMPLETMDPFFNVQRARDAVFAEHMLTTGVRDGSVLIAGNGHVRKDIGVPQFLRRRQPGVRMTTVGFVEVKDNSPYPIDYGRLYSDTAIPFDYV</sequence>
<dbReference type="EMBL" id="UINC01084379">
    <property type="protein sequence ID" value="SVC30977.1"/>
    <property type="molecule type" value="Genomic_DNA"/>
</dbReference>
<dbReference type="InterPro" id="IPR007314">
    <property type="entry name" value="Cofac_haem-bd_dom"/>
</dbReference>
<organism evidence="2">
    <name type="scientific">marine metagenome</name>
    <dbReference type="NCBI Taxonomy" id="408172"/>
    <lineage>
        <taxon>unclassified sequences</taxon>
        <taxon>metagenomes</taxon>
        <taxon>ecological metagenomes</taxon>
    </lineage>
</organism>
<evidence type="ECO:0000259" key="1">
    <source>
        <dbReference type="Pfam" id="PF04187"/>
    </source>
</evidence>
<protein>
    <recommendedName>
        <fullName evidence="1">Haem-binding uptake Tiki superfamily ChaN domain-containing protein</fullName>
    </recommendedName>
</protein>
<dbReference type="InterPro" id="IPR016773">
    <property type="entry name" value="Fe3_uptake_reg_CjrA_prd"/>
</dbReference>
<name>A0A382L7I1_9ZZZZ</name>
<dbReference type="AlphaFoldDB" id="A0A382L7I1"/>
<proteinExistence type="predicted"/>
<dbReference type="CDD" id="cd14727">
    <property type="entry name" value="ChanN-like"/>
    <property type="match status" value="1"/>
</dbReference>
<accession>A0A382L7I1</accession>
<evidence type="ECO:0000313" key="2">
    <source>
        <dbReference type="EMBL" id="SVC30977.1"/>
    </source>
</evidence>
<dbReference type="Gene3D" id="3.40.50.11550">
    <property type="match status" value="2"/>
</dbReference>
<feature type="domain" description="Haem-binding uptake Tiki superfamily ChaN" evidence="1">
    <location>
        <begin position="77"/>
        <end position="281"/>
    </location>
</feature>
<feature type="non-terminal residue" evidence="2">
    <location>
        <position position="323"/>
    </location>
</feature>
<reference evidence="2" key="1">
    <citation type="submission" date="2018-05" db="EMBL/GenBank/DDBJ databases">
        <authorList>
            <person name="Lanie J.A."/>
            <person name="Ng W.-L."/>
            <person name="Kazmierczak K.M."/>
            <person name="Andrzejewski T.M."/>
            <person name="Davidsen T.M."/>
            <person name="Wayne K.J."/>
            <person name="Tettelin H."/>
            <person name="Glass J.I."/>
            <person name="Rusch D."/>
            <person name="Podicherti R."/>
            <person name="Tsui H.-C.T."/>
            <person name="Winkler M.E."/>
        </authorList>
    </citation>
    <scope>NUCLEOTIDE SEQUENCE</scope>
</reference>
<gene>
    <name evidence="2" type="ORF">METZ01_LOCUS283831</name>
</gene>